<comment type="function">
    <text evidence="1 9">Accessory subunit of the mitochondrial membrane respiratory chain NADH dehydrogenase (Complex I), that is believed not to be involved in catalysis. Complex I functions in the transfer of electrons from NADH to the respiratory chain. The immediate electron acceptor for the enzyme is believed to be ubiquinone.</text>
</comment>
<evidence type="ECO:0000256" key="4">
    <source>
        <dbReference type="ARBA" id="ARBA00022660"/>
    </source>
</evidence>
<dbReference type="GO" id="GO:0005743">
    <property type="term" value="C:mitochondrial inner membrane"/>
    <property type="evidence" value="ECO:0007669"/>
    <property type="project" value="UniProtKB-SubCell"/>
</dbReference>
<accession>A0AAN9AHT6</accession>
<evidence type="ECO:0000256" key="2">
    <source>
        <dbReference type="ARBA" id="ARBA00010705"/>
    </source>
</evidence>
<keyword evidence="6 9" id="KW-0249">Electron transport</keyword>
<evidence type="ECO:0000313" key="12">
    <source>
        <dbReference type="Proteomes" id="UP001381693"/>
    </source>
</evidence>
<gene>
    <name evidence="11" type="primary">NDUFA8</name>
    <name evidence="11" type="ORF">SK128_009972</name>
</gene>
<dbReference type="PANTHER" id="PTHR13344:SF0">
    <property type="entry name" value="NADH DEHYDROGENASE [UBIQUINONE] 1 ALPHA SUBCOMPLEX SUBUNIT 8"/>
    <property type="match status" value="1"/>
</dbReference>
<evidence type="ECO:0000256" key="7">
    <source>
        <dbReference type="ARBA" id="ARBA00023128"/>
    </source>
</evidence>
<dbReference type="PROSITE" id="PS51808">
    <property type="entry name" value="CHCH"/>
    <property type="match status" value="2"/>
</dbReference>
<sequence length="174" mass="20080">MITKDITLPSYEELTVQEVNISTPYLRAGAFHLGKMCENQNNEYMLCRKEENDPRKCINEGKEVTACALNFFRQIKNSCLEEFNQYANCLDKSSKDFEYRHCRNTQAVFDKCVLDNFGIERPDFGYFCRPKVHQTTRPKPEETPIEFPGATEPIPPPPPPGSKAAYGTRFHFIQ</sequence>
<dbReference type="PIRSF" id="PIRSF017016">
    <property type="entry name" value="NDUA8"/>
    <property type="match status" value="1"/>
</dbReference>
<reference evidence="11 12" key="1">
    <citation type="submission" date="2023-11" db="EMBL/GenBank/DDBJ databases">
        <title>Halocaridina rubra genome assembly.</title>
        <authorList>
            <person name="Smith C."/>
        </authorList>
    </citation>
    <scope>NUCLEOTIDE SEQUENCE [LARGE SCALE GENOMIC DNA]</scope>
    <source>
        <strain evidence="11">EP-1</strain>
        <tissue evidence="11">Whole</tissue>
    </source>
</reference>
<evidence type="ECO:0000256" key="9">
    <source>
        <dbReference type="PIRNR" id="PIRNR017016"/>
    </source>
</evidence>
<dbReference type="PANTHER" id="PTHR13344">
    <property type="entry name" value="NADH-UBIQUINONE OXIDOREDUCTASE"/>
    <property type="match status" value="1"/>
</dbReference>
<comment type="similarity">
    <text evidence="2 9">Belongs to the complex I NDUFA8 subunit family.</text>
</comment>
<evidence type="ECO:0000256" key="3">
    <source>
        <dbReference type="ARBA" id="ARBA00022448"/>
    </source>
</evidence>
<protein>
    <recommendedName>
        <fullName evidence="9">NADH dehydrogenase [ubiquinone] 1 alpha subcomplex subunit 8</fullName>
    </recommendedName>
</protein>
<evidence type="ECO:0000256" key="5">
    <source>
        <dbReference type="ARBA" id="ARBA00022737"/>
    </source>
</evidence>
<comment type="caution">
    <text evidence="11">The sequence shown here is derived from an EMBL/GenBank/DDBJ whole genome shotgun (WGS) entry which is preliminary data.</text>
</comment>
<organism evidence="11 12">
    <name type="scientific">Halocaridina rubra</name>
    <name type="common">Hawaiian red shrimp</name>
    <dbReference type="NCBI Taxonomy" id="373956"/>
    <lineage>
        <taxon>Eukaryota</taxon>
        <taxon>Metazoa</taxon>
        <taxon>Ecdysozoa</taxon>
        <taxon>Arthropoda</taxon>
        <taxon>Crustacea</taxon>
        <taxon>Multicrustacea</taxon>
        <taxon>Malacostraca</taxon>
        <taxon>Eumalacostraca</taxon>
        <taxon>Eucarida</taxon>
        <taxon>Decapoda</taxon>
        <taxon>Pleocyemata</taxon>
        <taxon>Caridea</taxon>
        <taxon>Atyoidea</taxon>
        <taxon>Atyidae</taxon>
        <taxon>Halocaridina</taxon>
    </lineage>
</organism>
<keyword evidence="4 9" id="KW-0679">Respiratory chain</keyword>
<comment type="subcellular location">
    <subcellularLocation>
        <location evidence="9">Mitochondrion inner membrane</location>
    </subcellularLocation>
</comment>
<feature type="region of interest" description="Disordered" evidence="10">
    <location>
        <begin position="135"/>
        <end position="166"/>
    </location>
</feature>
<name>A0AAN9AHT6_HALRR</name>
<dbReference type="AlphaFoldDB" id="A0AAN9AHT6"/>
<dbReference type="EMBL" id="JAXCGZ010000007">
    <property type="protein sequence ID" value="KAK7087084.1"/>
    <property type="molecule type" value="Genomic_DNA"/>
</dbReference>
<keyword evidence="5" id="KW-0677">Repeat</keyword>
<keyword evidence="9" id="KW-0999">Mitochondrion inner membrane</keyword>
<keyword evidence="3 9" id="KW-0813">Transport</keyword>
<keyword evidence="7 9" id="KW-0496">Mitochondrion</keyword>
<evidence type="ECO:0000256" key="1">
    <source>
        <dbReference type="ARBA" id="ARBA00003195"/>
    </source>
</evidence>
<keyword evidence="12" id="KW-1185">Reference proteome</keyword>
<dbReference type="GO" id="GO:0006120">
    <property type="term" value="P:mitochondrial electron transport, NADH to ubiquinone"/>
    <property type="evidence" value="ECO:0007669"/>
    <property type="project" value="InterPro"/>
</dbReference>
<evidence type="ECO:0000313" key="11">
    <source>
        <dbReference type="EMBL" id="KAK7087084.1"/>
    </source>
</evidence>
<evidence type="ECO:0000256" key="10">
    <source>
        <dbReference type="SAM" id="MobiDB-lite"/>
    </source>
</evidence>
<evidence type="ECO:0000256" key="8">
    <source>
        <dbReference type="ARBA" id="ARBA00023157"/>
    </source>
</evidence>
<dbReference type="InterPro" id="IPR016680">
    <property type="entry name" value="NDUFA8"/>
</dbReference>
<keyword evidence="8" id="KW-1015">Disulfide bond</keyword>
<proteinExistence type="inferred from homology"/>
<dbReference type="Proteomes" id="UP001381693">
    <property type="component" value="Unassembled WGS sequence"/>
</dbReference>
<keyword evidence="9" id="KW-0472">Membrane</keyword>
<evidence type="ECO:0000256" key="6">
    <source>
        <dbReference type="ARBA" id="ARBA00022982"/>
    </source>
</evidence>